<name>U7QK77_9CYAN</name>
<protein>
    <recommendedName>
        <fullName evidence="3">TIGR03984 family CRISPR-associated protein</fullName>
    </recommendedName>
</protein>
<dbReference type="Proteomes" id="UP000017127">
    <property type="component" value="Unassembled WGS sequence"/>
</dbReference>
<proteinExistence type="predicted"/>
<dbReference type="NCBIfam" id="TIGR03984">
    <property type="entry name" value="CRISPR-associated protein Csx19"/>
    <property type="match status" value="1"/>
</dbReference>
<keyword evidence="2" id="KW-1185">Reference proteome</keyword>
<dbReference type="PATRIC" id="fig|1348334.3.peg.1605"/>
<evidence type="ECO:0000313" key="1">
    <source>
        <dbReference type="EMBL" id="ERT08369.1"/>
    </source>
</evidence>
<evidence type="ECO:0000313" key="2">
    <source>
        <dbReference type="Proteomes" id="UP000017127"/>
    </source>
</evidence>
<dbReference type="AlphaFoldDB" id="U7QK77"/>
<evidence type="ECO:0008006" key="3">
    <source>
        <dbReference type="Google" id="ProtNLM"/>
    </source>
</evidence>
<gene>
    <name evidence="1" type="ORF">M595_1644</name>
</gene>
<organism evidence="1 2">
    <name type="scientific">Lyngbya aestuarii BL J</name>
    <dbReference type="NCBI Taxonomy" id="1348334"/>
    <lineage>
        <taxon>Bacteria</taxon>
        <taxon>Bacillati</taxon>
        <taxon>Cyanobacteriota</taxon>
        <taxon>Cyanophyceae</taxon>
        <taxon>Oscillatoriophycideae</taxon>
        <taxon>Oscillatoriales</taxon>
        <taxon>Microcoleaceae</taxon>
        <taxon>Lyngbya</taxon>
    </lineage>
</organism>
<dbReference type="InterPro" id="IPR023815">
    <property type="entry name" value="CRISPR-assoc_Csx19"/>
</dbReference>
<reference evidence="1 2" key="1">
    <citation type="journal article" date="2013" name="Front. Microbiol.">
        <title>Comparative genomic analyses of the cyanobacterium, Lyngbya aestuarii BL J, a powerful hydrogen producer.</title>
        <authorList>
            <person name="Kothari A."/>
            <person name="Vaughn M."/>
            <person name="Garcia-Pichel F."/>
        </authorList>
    </citation>
    <scope>NUCLEOTIDE SEQUENCE [LARGE SCALE GENOMIC DNA]</scope>
    <source>
        <strain evidence="1 2">BL J</strain>
    </source>
</reference>
<sequence length="203" mass="23859">MLKDTEIIVDPQTLYSWLQYKAKEQELKYLLAHADDGVIWGKFDQDGNLITANPSKELFPNSEELFPKHNLPVLRSQTLQQCRAFGDKTEVMLWKVDKTWKARLIKDDRLSKEDYICEKQILWGTQREREKNGFTLVSDGSQGLKHAVPLTDITFQDKDYRPLRLKVRHYIDYDESGMARIYLSRLVHLESVKIESNKNEEKL</sequence>
<comment type="caution">
    <text evidence="1">The sequence shown here is derived from an EMBL/GenBank/DDBJ whole genome shotgun (WGS) entry which is preliminary data.</text>
</comment>
<accession>U7QK77</accession>
<dbReference type="EMBL" id="AUZM01000011">
    <property type="protein sequence ID" value="ERT08369.1"/>
    <property type="molecule type" value="Genomic_DNA"/>
</dbReference>